<organism evidence="3 4">
    <name type="scientific">Hermetia illucens</name>
    <name type="common">Black soldier fly</name>
    <dbReference type="NCBI Taxonomy" id="343691"/>
    <lineage>
        <taxon>Eukaryota</taxon>
        <taxon>Metazoa</taxon>
        <taxon>Ecdysozoa</taxon>
        <taxon>Arthropoda</taxon>
        <taxon>Hexapoda</taxon>
        <taxon>Insecta</taxon>
        <taxon>Pterygota</taxon>
        <taxon>Neoptera</taxon>
        <taxon>Endopterygota</taxon>
        <taxon>Diptera</taxon>
        <taxon>Brachycera</taxon>
        <taxon>Stratiomyomorpha</taxon>
        <taxon>Stratiomyidae</taxon>
        <taxon>Hermetiinae</taxon>
        <taxon>Hermetia</taxon>
    </lineage>
</organism>
<name>A0A7R8UQ74_HERIL</name>
<feature type="compositionally biased region" description="Basic and acidic residues" evidence="2">
    <location>
        <begin position="428"/>
        <end position="450"/>
    </location>
</feature>
<feature type="coiled-coil region" evidence="1">
    <location>
        <begin position="354"/>
        <end position="381"/>
    </location>
</feature>
<feature type="region of interest" description="Disordered" evidence="2">
    <location>
        <begin position="417"/>
        <end position="463"/>
    </location>
</feature>
<evidence type="ECO:0000313" key="3">
    <source>
        <dbReference type="EMBL" id="CAD7084911.1"/>
    </source>
</evidence>
<keyword evidence="4" id="KW-1185">Reference proteome</keyword>
<reference evidence="3 4" key="1">
    <citation type="submission" date="2020-11" db="EMBL/GenBank/DDBJ databases">
        <authorList>
            <person name="Wallbank WR R."/>
            <person name="Pardo Diaz C."/>
            <person name="Kozak K."/>
            <person name="Martin S."/>
            <person name="Jiggins C."/>
            <person name="Moest M."/>
            <person name="Warren A I."/>
            <person name="Generalovic N T."/>
            <person name="Byers J.R.P. K."/>
            <person name="Montejo-Kovacevich G."/>
            <person name="Yen C E."/>
        </authorList>
    </citation>
    <scope>NUCLEOTIDE SEQUENCE [LARGE SCALE GENOMIC DNA]</scope>
</reference>
<sequence>MHTDNIAVELHHQQTLNMLPSNSSSSKGANIIQLPEETPVVLPLPPRREDEPDTDPLAMTTPAAEKLPIISHVTSLRQPQKPEPKPTIPRIESVCSINSVRPKITVKTAAQLSASVPPPVRQQLSTPIRPSVRQRLTTPARPIVRQRLSTPVRHQLLQPMSSPVRQQLPAPRLNLHPVGQQQMLQIISPIENPQPVEIQIVMNPNSAQPHLILTPTSKPSQFSVTQNAQGEPVLITQQVQGQSIFFPDRQFVLTPTIAPSAIVTQPQNNVLVTTNASTLRSNDIPTTLAAKPVVPQPLVQNKTPANPQAQIQTPNLTAPQVPLQNPPAPSACYQIAETSAEAAQFTEKLARQAIAAVKEDITKAQQKSRAVQKKLDLLKLKVTTYEAFVEKLVKKNIISSKSARLCRVLPEDVAKYKMRRQLRGKSNQQEDRNKNGSREDTSKKNKEPVGTRDTSTAIDHDYL</sequence>
<evidence type="ECO:0000256" key="2">
    <source>
        <dbReference type="SAM" id="MobiDB-lite"/>
    </source>
</evidence>
<accession>A0A7R8UQ74</accession>
<dbReference type="AlphaFoldDB" id="A0A7R8UQ74"/>
<gene>
    <name evidence="3" type="ORF">HERILL_LOCUS7784</name>
</gene>
<evidence type="ECO:0000313" key="4">
    <source>
        <dbReference type="Proteomes" id="UP000594454"/>
    </source>
</evidence>
<dbReference type="InParanoid" id="A0A7R8UQ74"/>
<evidence type="ECO:0000256" key="1">
    <source>
        <dbReference type="SAM" id="Coils"/>
    </source>
</evidence>
<proteinExistence type="predicted"/>
<protein>
    <submittedName>
        <fullName evidence="3">Uncharacterized protein</fullName>
    </submittedName>
</protein>
<dbReference type="Proteomes" id="UP000594454">
    <property type="component" value="Chromosome 3"/>
</dbReference>
<keyword evidence="1" id="KW-0175">Coiled coil</keyword>
<dbReference type="EMBL" id="LR899011">
    <property type="protein sequence ID" value="CAD7084911.1"/>
    <property type="molecule type" value="Genomic_DNA"/>
</dbReference>